<dbReference type="GO" id="GO:0006790">
    <property type="term" value="P:sulfur compound metabolic process"/>
    <property type="evidence" value="ECO:0007669"/>
    <property type="project" value="TreeGrafter"/>
</dbReference>
<dbReference type="PRINTS" id="PR00407">
    <property type="entry name" value="EUMOPTERIN"/>
</dbReference>
<dbReference type="Pfam" id="PF00174">
    <property type="entry name" value="Oxidored_molyb"/>
    <property type="match status" value="1"/>
</dbReference>
<evidence type="ECO:0000259" key="6">
    <source>
        <dbReference type="Pfam" id="PF03404"/>
    </source>
</evidence>
<dbReference type="Gene3D" id="3.90.420.10">
    <property type="entry name" value="Oxidoreductase, molybdopterin-binding domain"/>
    <property type="match status" value="1"/>
</dbReference>
<comment type="cofactor">
    <cofactor evidence="1">
        <name>Mo-molybdopterin</name>
        <dbReference type="ChEBI" id="CHEBI:71302"/>
    </cofactor>
</comment>
<dbReference type="SUPFAM" id="SSF81296">
    <property type="entry name" value="E set domains"/>
    <property type="match status" value="1"/>
</dbReference>
<evidence type="ECO:0000313" key="7">
    <source>
        <dbReference type="EMBL" id="KGN35541.1"/>
    </source>
</evidence>
<dbReference type="Proteomes" id="UP000030011">
    <property type="component" value="Unassembled WGS sequence"/>
</dbReference>
<feature type="domain" description="Moybdenum cofactor oxidoreductase dimerisation" evidence="6">
    <location>
        <begin position="162"/>
        <end position="235"/>
    </location>
</feature>
<dbReference type="GO" id="GO:0008482">
    <property type="term" value="F:sulfite oxidase activity"/>
    <property type="evidence" value="ECO:0007669"/>
    <property type="project" value="TreeGrafter"/>
</dbReference>
<evidence type="ECO:0000256" key="1">
    <source>
        <dbReference type="ARBA" id="ARBA00001924"/>
    </source>
</evidence>
<dbReference type="PANTHER" id="PTHR19372">
    <property type="entry name" value="SULFITE REDUCTASE"/>
    <property type="match status" value="1"/>
</dbReference>
<protein>
    <recommendedName>
        <fullName evidence="9">Oxidoreductase molybdopterin-binding domain-containing protein</fullName>
    </recommendedName>
</protein>
<accession>A0A0A0JIT4</accession>
<dbReference type="InterPro" id="IPR008335">
    <property type="entry name" value="Mopterin_OxRdtase_euk"/>
</dbReference>
<reference evidence="7 8" key="1">
    <citation type="submission" date="2013-08" db="EMBL/GenBank/DDBJ databases">
        <title>The genome sequence of Knoellia subterranea.</title>
        <authorList>
            <person name="Zhu W."/>
            <person name="Wang G."/>
        </authorList>
    </citation>
    <scope>NUCLEOTIDE SEQUENCE [LARGE SCALE GENOMIC DNA]</scope>
    <source>
        <strain evidence="7 8">KCTC 19937</strain>
    </source>
</reference>
<evidence type="ECO:0000256" key="4">
    <source>
        <dbReference type="ARBA" id="ARBA00023002"/>
    </source>
</evidence>
<dbReference type="GO" id="GO:0043546">
    <property type="term" value="F:molybdopterin cofactor binding"/>
    <property type="evidence" value="ECO:0007669"/>
    <property type="project" value="TreeGrafter"/>
</dbReference>
<comment type="caution">
    <text evidence="7">The sequence shown here is derived from an EMBL/GenBank/DDBJ whole genome shotgun (WGS) entry which is preliminary data.</text>
</comment>
<keyword evidence="4" id="KW-0560">Oxidoreductase</keyword>
<dbReference type="InterPro" id="IPR036374">
    <property type="entry name" value="OxRdtase_Mopterin-bd_sf"/>
</dbReference>
<dbReference type="GO" id="GO:0030151">
    <property type="term" value="F:molybdenum ion binding"/>
    <property type="evidence" value="ECO:0007669"/>
    <property type="project" value="InterPro"/>
</dbReference>
<name>A0A0A0JIT4_9MICO</name>
<evidence type="ECO:0000256" key="3">
    <source>
        <dbReference type="ARBA" id="ARBA00022723"/>
    </source>
</evidence>
<evidence type="ECO:0000313" key="8">
    <source>
        <dbReference type="Proteomes" id="UP000030011"/>
    </source>
</evidence>
<evidence type="ECO:0000259" key="5">
    <source>
        <dbReference type="Pfam" id="PF00174"/>
    </source>
</evidence>
<dbReference type="PANTHER" id="PTHR19372:SF7">
    <property type="entry name" value="SULFITE OXIDASE, MITOCHONDRIAL"/>
    <property type="match status" value="1"/>
</dbReference>
<dbReference type="AlphaFoldDB" id="A0A0A0JIT4"/>
<dbReference type="GO" id="GO:0020037">
    <property type="term" value="F:heme binding"/>
    <property type="evidence" value="ECO:0007669"/>
    <property type="project" value="TreeGrafter"/>
</dbReference>
<dbReference type="EMBL" id="AVPK01000018">
    <property type="protein sequence ID" value="KGN35541.1"/>
    <property type="molecule type" value="Genomic_DNA"/>
</dbReference>
<organism evidence="7 8">
    <name type="scientific">Knoellia subterranea KCTC 19937</name>
    <dbReference type="NCBI Taxonomy" id="1385521"/>
    <lineage>
        <taxon>Bacteria</taxon>
        <taxon>Bacillati</taxon>
        <taxon>Actinomycetota</taxon>
        <taxon>Actinomycetes</taxon>
        <taxon>Micrococcales</taxon>
        <taxon>Intrasporangiaceae</taxon>
        <taxon>Knoellia</taxon>
    </lineage>
</organism>
<feature type="domain" description="Oxidoreductase molybdopterin-binding" evidence="5">
    <location>
        <begin position="10"/>
        <end position="120"/>
    </location>
</feature>
<keyword evidence="3" id="KW-0479">Metal-binding</keyword>
<dbReference type="InterPro" id="IPR005066">
    <property type="entry name" value="MoCF_OxRdtse_dimer"/>
</dbReference>
<sequence length="237" mass="26181">MFFAEHFGREAKGTQWRTGAMGTAEWTGVRLRDVLERAGLTTDARDVMPEGLDELRIARPMPLAKAKASDTIVALTMNGQVLPADHGYPARVVVPGWIGTASIKWLGRIQVSEEPLHSYWNTHDYVLAGPDYPAVGPADGVPITTMPPTSVIELDWPATVQAGEQTLRGRAYSGEDRVTRVEVRIDDADWQQARLLEPNIAGAWVRWETGWQAQPGEHEIRVRATDAKSHSQPDTVP</sequence>
<evidence type="ECO:0008006" key="9">
    <source>
        <dbReference type="Google" id="ProtNLM"/>
    </source>
</evidence>
<dbReference type="InterPro" id="IPR000572">
    <property type="entry name" value="OxRdtase_Mopterin-bd_dom"/>
</dbReference>
<gene>
    <name evidence="7" type="ORF">N803_06415</name>
</gene>
<evidence type="ECO:0000256" key="2">
    <source>
        <dbReference type="ARBA" id="ARBA00022505"/>
    </source>
</evidence>
<proteinExistence type="predicted"/>
<dbReference type="SUPFAM" id="SSF56524">
    <property type="entry name" value="Oxidoreductase molybdopterin-binding domain"/>
    <property type="match status" value="1"/>
</dbReference>
<dbReference type="Gene3D" id="2.60.40.650">
    <property type="match status" value="1"/>
</dbReference>
<dbReference type="STRING" id="1385521.N803_06415"/>
<dbReference type="eggNOG" id="COG2041">
    <property type="taxonomic scope" value="Bacteria"/>
</dbReference>
<keyword evidence="2" id="KW-0500">Molybdenum</keyword>
<dbReference type="Pfam" id="PF03404">
    <property type="entry name" value="Mo-co_dimer"/>
    <property type="match status" value="1"/>
</dbReference>
<keyword evidence="8" id="KW-1185">Reference proteome</keyword>
<dbReference type="InterPro" id="IPR014756">
    <property type="entry name" value="Ig_E-set"/>
</dbReference>